<sequence length="105" mass="12497">MSVNRDNLHFTIQHWEINNTQTPAMITRNRPRKILEDTAYDGLMGNNRTIKSWQAISVLHGIILIIVMPDSPMRTNHFTEEEKHLMVERVRSDRTILQYQTFRTY</sequence>
<dbReference type="RefSeq" id="XP_002480308.1">
    <property type="nucleotide sequence ID" value="XM_002480263.1"/>
</dbReference>
<dbReference type="Proteomes" id="UP000001745">
    <property type="component" value="Unassembled WGS sequence"/>
</dbReference>
<dbReference type="VEuPathDB" id="FungiDB:TSTA_031340"/>
<evidence type="ECO:0000313" key="1">
    <source>
        <dbReference type="EMBL" id="EED19874.1"/>
    </source>
</evidence>
<dbReference type="PhylomeDB" id="B8M5I0"/>
<dbReference type="InParanoid" id="B8M5I0"/>
<dbReference type="GeneID" id="8107745"/>
<dbReference type="EMBL" id="EQ962654">
    <property type="protein sequence ID" value="EED19874.1"/>
    <property type="molecule type" value="Genomic_DNA"/>
</dbReference>
<keyword evidence="2" id="KW-1185">Reference proteome</keyword>
<gene>
    <name evidence="1" type="ORF">TSTA_031340</name>
</gene>
<reference evidence="2" key="1">
    <citation type="journal article" date="2015" name="Genome Announc.">
        <title>Genome sequence of the AIDS-associated pathogen Penicillium marneffei (ATCC18224) and its near taxonomic relative Talaromyces stipitatus (ATCC10500).</title>
        <authorList>
            <person name="Nierman W.C."/>
            <person name="Fedorova-Abrams N.D."/>
            <person name="Andrianopoulos A."/>
        </authorList>
    </citation>
    <scope>NUCLEOTIDE SEQUENCE [LARGE SCALE GENOMIC DNA]</scope>
    <source>
        <strain evidence="2">ATCC 10500 / CBS 375.48 / QM 6759 / NRRL 1006</strain>
    </source>
</reference>
<dbReference type="OrthoDB" id="6730379at2759"/>
<proteinExistence type="predicted"/>
<name>B8M5I0_TALSN</name>
<organism evidence="1 2">
    <name type="scientific">Talaromyces stipitatus (strain ATCC 10500 / CBS 375.48 / QM 6759 / NRRL 1006)</name>
    <name type="common">Penicillium stipitatum</name>
    <dbReference type="NCBI Taxonomy" id="441959"/>
    <lineage>
        <taxon>Eukaryota</taxon>
        <taxon>Fungi</taxon>
        <taxon>Dikarya</taxon>
        <taxon>Ascomycota</taxon>
        <taxon>Pezizomycotina</taxon>
        <taxon>Eurotiomycetes</taxon>
        <taxon>Eurotiomycetidae</taxon>
        <taxon>Eurotiales</taxon>
        <taxon>Trichocomaceae</taxon>
        <taxon>Talaromyces</taxon>
        <taxon>Talaromyces sect. Talaromyces</taxon>
    </lineage>
</organism>
<dbReference type="HOGENOM" id="CLU_2238412_0_0_1"/>
<dbReference type="AlphaFoldDB" id="B8M5I0"/>
<accession>B8M5I0</accession>
<evidence type="ECO:0000313" key="2">
    <source>
        <dbReference type="Proteomes" id="UP000001745"/>
    </source>
</evidence>
<protein>
    <submittedName>
        <fullName evidence="1">Uncharacterized protein</fullName>
    </submittedName>
</protein>